<feature type="compositionally biased region" description="Basic residues" evidence="10">
    <location>
        <begin position="361"/>
        <end position="373"/>
    </location>
</feature>
<dbReference type="GO" id="GO:0005813">
    <property type="term" value="C:centrosome"/>
    <property type="evidence" value="ECO:0007669"/>
    <property type="project" value="UniProtKB-SubCell"/>
</dbReference>
<evidence type="ECO:0000256" key="9">
    <source>
        <dbReference type="HAMAP-Rule" id="MF_03021"/>
    </source>
</evidence>
<dbReference type="SMART" id="SM00382">
    <property type="entry name" value="AAA"/>
    <property type="match status" value="1"/>
</dbReference>
<comment type="subunit">
    <text evidence="9">Homohexamer. The homohexamer is stabilized by ATP-binding. The homohexamer may adopt a ring conformation through which microtubules pass prior to being severed. Interacts with microtubules.</text>
</comment>
<keyword evidence="1 9" id="KW-0963">Cytoplasm</keyword>
<proteinExistence type="inferred from homology"/>
<dbReference type="GO" id="GO:0005874">
    <property type="term" value="C:microtubule"/>
    <property type="evidence" value="ECO:0007669"/>
    <property type="project" value="UniProtKB-UniRule"/>
</dbReference>
<dbReference type="GO" id="GO:0008017">
    <property type="term" value="F:microtubule binding"/>
    <property type="evidence" value="ECO:0007669"/>
    <property type="project" value="UniProtKB-UniRule"/>
</dbReference>
<feature type="compositionally biased region" description="Low complexity" evidence="10">
    <location>
        <begin position="620"/>
        <end position="633"/>
    </location>
</feature>
<feature type="transmembrane region" description="Helical" evidence="11">
    <location>
        <begin position="74"/>
        <end position="103"/>
    </location>
</feature>
<dbReference type="Proteomes" id="UP000075880">
    <property type="component" value="Unassembled WGS sequence"/>
</dbReference>
<feature type="region of interest" description="Disordered" evidence="10">
    <location>
        <begin position="129"/>
        <end position="191"/>
    </location>
</feature>
<dbReference type="SUPFAM" id="SSF81995">
    <property type="entry name" value="beta-sandwich domain of Sec23/24"/>
    <property type="match status" value="1"/>
</dbReference>
<dbReference type="FunFam" id="1.10.8.60:FF:000036">
    <property type="entry name" value="Spastin"/>
    <property type="match status" value="1"/>
</dbReference>
<dbReference type="GO" id="GO:0031117">
    <property type="term" value="P:positive regulation of microtubule depolymerization"/>
    <property type="evidence" value="ECO:0007669"/>
    <property type="project" value="UniProtKB-UniRule"/>
</dbReference>
<dbReference type="CDD" id="cd02679">
    <property type="entry name" value="MIT_spastin"/>
    <property type="match status" value="1"/>
</dbReference>
<comment type="catalytic activity">
    <reaction evidence="8 9">
        <text>n ATP + n H2O + a microtubule = n ADP + n phosphate + (n+1) alpha/beta tubulin heterodimers.</text>
        <dbReference type="EC" id="5.6.1.1"/>
    </reaction>
</comment>
<keyword evidence="3 9" id="KW-0547">Nucleotide-binding</keyword>
<feature type="compositionally biased region" description="Basic residues" evidence="10">
    <location>
        <begin position="129"/>
        <end position="143"/>
    </location>
</feature>
<dbReference type="InterPro" id="IPR027417">
    <property type="entry name" value="P-loop_NTPase"/>
</dbReference>
<keyword evidence="4 9" id="KW-0067">ATP-binding</keyword>
<evidence type="ECO:0000256" key="8">
    <source>
        <dbReference type="ARBA" id="ARBA00036378"/>
    </source>
</evidence>
<comment type="similarity">
    <text evidence="9">Belongs to the AAA ATPase family. Spastin subfamily.</text>
</comment>
<dbReference type="GO" id="GO:0016020">
    <property type="term" value="C:membrane"/>
    <property type="evidence" value="ECO:0007669"/>
    <property type="project" value="UniProtKB-SubCell"/>
</dbReference>
<dbReference type="InterPro" id="IPR050304">
    <property type="entry name" value="MT-severing_AAA_ATPase"/>
</dbReference>
<feature type="topological domain" description="Cytoplasmic" evidence="9">
    <location>
        <begin position="1"/>
        <end position="80"/>
    </location>
</feature>
<evidence type="ECO:0000259" key="12">
    <source>
        <dbReference type="SMART" id="SM00382"/>
    </source>
</evidence>
<dbReference type="Pfam" id="PF17862">
    <property type="entry name" value="AAA_lid_3"/>
    <property type="match status" value="1"/>
</dbReference>
<dbReference type="GO" id="GO:0005819">
    <property type="term" value="C:spindle"/>
    <property type="evidence" value="ECO:0007669"/>
    <property type="project" value="UniProtKB-UniRule"/>
</dbReference>
<feature type="compositionally biased region" description="Gly residues" evidence="10">
    <location>
        <begin position="546"/>
        <end position="570"/>
    </location>
</feature>
<dbReference type="EC" id="5.6.1.1" evidence="9"/>
<feature type="compositionally biased region" description="Polar residues" evidence="10">
    <location>
        <begin position="1"/>
        <end position="13"/>
    </location>
</feature>
<feature type="compositionally biased region" description="Gly residues" evidence="10">
    <location>
        <begin position="43"/>
        <end position="57"/>
    </location>
</feature>
<dbReference type="FunFam" id="1.20.58.80:FF:000006">
    <property type="entry name" value="Spastin"/>
    <property type="match status" value="1"/>
</dbReference>
<comment type="subcellular location">
    <subcellularLocation>
        <location evidence="9">Membrane</location>
        <topology evidence="9">Peripheral membrane protein</topology>
    </subcellularLocation>
    <subcellularLocation>
        <location evidence="9">Cytoplasm</location>
        <location evidence="9">Cytoskeleton</location>
        <location evidence="9">Microtubule organizing center</location>
        <location evidence="9">Centrosome</location>
    </subcellularLocation>
    <subcellularLocation>
        <location evidence="9">Cytoplasm</location>
        <location evidence="9">Cytoskeleton</location>
    </subcellularLocation>
    <text evidence="9">Forms an intramembrane hairpin-like structure in the membrane.</text>
</comment>
<feature type="region of interest" description="Disordered" evidence="10">
    <location>
        <begin position="340"/>
        <end position="406"/>
    </location>
</feature>
<dbReference type="GO" id="GO:0005524">
    <property type="term" value="F:ATP binding"/>
    <property type="evidence" value="ECO:0007669"/>
    <property type="project" value="UniProtKB-UniRule"/>
</dbReference>
<keyword evidence="5 9" id="KW-0472">Membrane</keyword>
<feature type="compositionally biased region" description="Low complexity" evidence="10">
    <location>
        <begin position="144"/>
        <end position="166"/>
    </location>
</feature>
<dbReference type="Pfam" id="PF09336">
    <property type="entry name" value="Vps4_C"/>
    <property type="match status" value="1"/>
</dbReference>
<evidence type="ECO:0000256" key="2">
    <source>
        <dbReference type="ARBA" id="ARBA00022701"/>
    </source>
</evidence>
<dbReference type="CDD" id="cd19524">
    <property type="entry name" value="RecA-like_spastin"/>
    <property type="match status" value="1"/>
</dbReference>
<dbReference type="InterPro" id="IPR003959">
    <property type="entry name" value="ATPase_AAA_core"/>
</dbReference>
<dbReference type="GO" id="GO:0016887">
    <property type="term" value="F:ATP hydrolysis activity"/>
    <property type="evidence" value="ECO:0007669"/>
    <property type="project" value="InterPro"/>
</dbReference>
<keyword evidence="15" id="KW-1185">Reference proteome</keyword>
<dbReference type="SUPFAM" id="SSF52540">
    <property type="entry name" value="P-loop containing nucleoside triphosphate hydrolases"/>
    <property type="match status" value="1"/>
</dbReference>
<feature type="compositionally biased region" description="Polar residues" evidence="10">
    <location>
        <begin position="426"/>
        <end position="442"/>
    </location>
</feature>
<keyword evidence="6 9" id="KW-0206">Cytoskeleton</keyword>
<dbReference type="GO" id="GO:0008568">
    <property type="term" value="F:microtubule severing ATPase activity"/>
    <property type="evidence" value="ECO:0007669"/>
    <property type="project" value="UniProtKB-UniRule"/>
</dbReference>
<evidence type="ECO:0000256" key="6">
    <source>
        <dbReference type="ARBA" id="ARBA00023212"/>
    </source>
</evidence>
<dbReference type="GO" id="GO:0005694">
    <property type="term" value="C:chromosome"/>
    <property type="evidence" value="ECO:0007669"/>
    <property type="project" value="UniProtKB-ARBA"/>
</dbReference>
<feature type="domain" description="MIT" evidence="13">
    <location>
        <begin position="227"/>
        <end position="305"/>
    </location>
</feature>
<dbReference type="InterPro" id="IPR017179">
    <property type="entry name" value="Spastin"/>
</dbReference>
<evidence type="ECO:0000313" key="14">
    <source>
        <dbReference type="EnsemblMetazoa" id="ENSAATROPP001468"/>
    </source>
</evidence>
<keyword evidence="11" id="KW-0812">Transmembrane</keyword>
<evidence type="ECO:0000256" key="10">
    <source>
        <dbReference type="SAM" id="MobiDB-lite"/>
    </source>
</evidence>
<dbReference type="PANTHER" id="PTHR23074:SF86">
    <property type="entry name" value="SPASTIN"/>
    <property type="match status" value="1"/>
</dbReference>
<feature type="region of interest" description="Disordered" evidence="10">
    <location>
        <begin position="515"/>
        <end position="636"/>
    </location>
</feature>
<dbReference type="HAMAP" id="MF_03021">
    <property type="entry name" value="Spastin"/>
    <property type="match status" value="1"/>
</dbReference>
<feature type="region of interest" description="Disordered" evidence="10">
    <location>
        <begin position="1"/>
        <end position="60"/>
    </location>
</feature>
<dbReference type="Gene3D" id="1.20.58.80">
    <property type="entry name" value="Phosphotransferase system, lactose/cellobiose-type IIA subunit"/>
    <property type="match status" value="1"/>
</dbReference>
<feature type="topological domain" description="Cytoplasmic" evidence="9">
    <location>
        <begin position="102"/>
        <end position="936"/>
    </location>
</feature>
<protein>
    <recommendedName>
        <fullName evidence="9">Spastin</fullName>
        <ecNumber evidence="9">5.6.1.1</ecNumber>
    </recommendedName>
</protein>
<dbReference type="AlphaFoldDB" id="A0AAG5CSA4"/>
<feature type="region of interest" description="Disordered" evidence="10">
    <location>
        <begin position="206"/>
        <end position="229"/>
    </location>
</feature>
<feature type="binding site" evidence="9">
    <location>
        <begin position="701"/>
        <end position="708"/>
    </location>
    <ligand>
        <name>ATP</name>
        <dbReference type="ChEBI" id="CHEBI:30616"/>
    </ligand>
</feature>
<sequence>MVRNKYTLTTAGKSPSKKARTGSISKQHDASDDGETGNLDSGSGSGGSGGSGTGGAGDSTATKRCDGSVHKQNLYIISFPVIFVFNVLRSLLYQLFIIFRYVYNFTTKVVYKPVKKECGLEIVINTDHGHHHHHHHHHRHSNHSIHASPASTHQPQQLQQQYLQQDQHQHQGSLGEPQQQQQQQQQAHPLQCSHSGVLVNSEGREMSIQRSASGSQVGPGDPLLAKQKHHHRRAFEYISKALKIDEDNEDQKELAIELYRKGILELERGIAVECWGGRGEVWERAQRLHDKMQTNLSMARDRLHFLECMLEAKRLELVELEDSEVGENRKHTNLQRSNTFTLSDELEDHNSDSTTTATSTVHHHHHHHLHQHRSSTTVVHSSSSSSSSSAASKQLHSLRNATSGSAAQTSLIGKFKMPMFIPSNLRSQPTSVASDSSPYRSEPYSKQHNSENRIISFNENCTTTPSRGGGGGTSIIPAGAATTTTATGTGKTNGTTPQTLAFKQTNNEASGRKLTVGYKRPGNLGVMNKSQTLPRSMGGTRTTPTGGSGNGGGLSNGSGYGGTMAGGGGMPKIVPKPAATPPAIRRQFSIPGSSPVRKASNGYGSKNTPPPRSKTPLGGPQQSQQQQQQQQPPISVKGVEPKLVQIIMDEIVEGGAKVEWQDIAGQEVAKQALQEMVILPSVRPELFTGLRTPAKGLLLFGPPGNGKTLLARAVATECSATFFSISAASLTSKYVGDGEKLVRALFAVARELQPSIIFIDEVDSVLSERSSNEHEATRRLKTEFLVQFDGLPANTEADKIVVMAATNRPQELDEAALRRFPKRVYVTLPDKDTRELLLRRLLQKQGSPLSDADLKRLALLTEGYSGSDLTALARDAALEPIRELNVEEVKNMDPTKLRSIRESDFHSSLKRIRRSVAPHSLAAYEKWLQDFGDVTL</sequence>
<keyword evidence="2 9" id="KW-0493">Microtubule</keyword>
<dbReference type="InterPro" id="IPR007330">
    <property type="entry name" value="MIT_dom"/>
</dbReference>
<accession>A0AAG5CSA4</accession>
<evidence type="ECO:0000256" key="4">
    <source>
        <dbReference type="ARBA" id="ARBA00022840"/>
    </source>
</evidence>
<feature type="compositionally biased region" description="Low complexity" evidence="10">
    <location>
        <begin position="374"/>
        <end position="392"/>
    </location>
</feature>
<dbReference type="InterPro" id="IPR041569">
    <property type="entry name" value="AAA_lid_3"/>
</dbReference>
<evidence type="ECO:0000313" key="15">
    <source>
        <dbReference type="Proteomes" id="UP000075880"/>
    </source>
</evidence>
<dbReference type="InterPro" id="IPR003960">
    <property type="entry name" value="ATPase_AAA_CS"/>
</dbReference>
<feature type="compositionally biased region" description="Polar residues" evidence="10">
    <location>
        <begin position="394"/>
        <end position="406"/>
    </location>
</feature>
<feature type="intramembrane region" description="Helical" evidence="9">
    <location>
        <begin position="81"/>
        <end position="101"/>
    </location>
</feature>
<dbReference type="GO" id="GO:0005737">
    <property type="term" value="C:cytoplasm"/>
    <property type="evidence" value="ECO:0007669"/>
    <property type="project" value="UniProtKB-UniRule"/>
</dbReference>
<dbReference type="GO" id="GO:0000070">
    <property type="term" value="P:mitotic sister chromatid segregation"/>
    <property type="evidence" value="ECO:0007669"/>
    <property type="project" value="UniProtKB-ARBA"/>
</dbReference>
<dbReference type="InterPro" id="IPR015415">
    <property type="entry name" value="Spast_Vps4_C"/>
</dbReference>
<dbReference type="Gene3D" id="1.10.8.60">
    <property type="match status" value="1"/>
</dbReference>
<dbReference type="Gene3D" id="3.40.50.300">
    <property type="entry name" value="P-loop containing nucleotide triphosphate hydrolases"/>
    <property type="match status" value="1"/>
</dbReference>
<evidence type="ECO:0000256" key="11">
    <source>
        <dbReference type="SAM" id="Phobius"/>
    </source>
</evidence>
<evidence type="ECO:0000259" key="13">
    <source>
        <dbReference type="SMART" id="SM00745"/>
    </source>
</evidence>
<reference evidence="14" key="1">
    <citation type="submission" date="2024-04" db="UniProtKB">
        <authorList>
            <consortium name="EnsemblMetazoa"/>
        </authorList>
    </citation>
    <scope>IDENTIFICATION</scope>
    <source>
        <strain evidence="14">EBRO</strain>
    </source>
</reference>
<keyword evidence="7 9" id="KW-0413">Isomerase</keyword>
<dbReference type="PROSITE" id="PS00674">
    <property type="entry name" value="AAA"/>
    <property type="match status" value="1"/>
</dbReference>
<dbReference type="InterPro" id="IPR003593">
    <property type="entry name" value="AAA+_ATPase"/>
</dbReference>
<comment type="function">
    <text evidence="9">ATP-dependent microtubule severing protein. Microtubule severing may promote reorganization of cellular microtubule arrays and the release of microtubules from the microtubule organizing center following nucleation.</text>
</comment>
<dbReference type="FunFam" id="3.40.50.300:FF:000093">
    <property type="entry name" value="Fidgetin-like 1"/>
    <property type="match status" value="1"/>
</dbReference>
<dbReference type="GO" id="GO:0051013">
    <property type="term" value="P:microtubule severing"/>
    <property type="evidence" value="ECO:0007669"/>
    <property type="project" value="UniProtKB-UniRule"/>
</dbReference>
<dbReference type="PANTHER" id="PTHR23074">
    <property type="entry name" value="AAA DOMAIN-CONTAINING"/>
    <property type="match status" value="1"/>
</dbReference>
<dbReference type="SMART" id="SM00745">
    <property type="entry name" value="MIT"/>
    <property type="match status" value="1"/>
</dbReference>
<name>A0AAG5CSA4_ANOAO</name>
<dbReference type="Pfam" id="PF00004">
    <property type="entry name" value="AAA"/>
    <property type="match status" value="1"/>
</dbReference>
<keyword evidence="11" id="KW-1133">Transmembrane helix</keyword>
<feature type="domain" description="AAA+ ATPase" evidence="12">
    <location>
        <begin position="693"/>
        <end position="830"/>
    </location>
</feature>
<dbReference type="EnsemblMetazoa" id="ENSAATROPT001524">
    <property type="protein sequence ID" value="ENSAATROPP001468"/>
    <property type="gene ID" value="ENSAATROPG001208"/>
</dbReference>
<evidence type="ECO:0000256" key="5">
    <source>
        <dbReference type="ARBA" id="ARBA00023136"/>
    </source>
</evidence>
<feature type="region of interest" description="Disordered" evidence="10">
    <location>
        <begin position="426"/>
        <end position="449"/>
    </location>
</feature>
<dbReference type="GO" id="GO:0034214">
    <property type="term" value="P:protein hexamerization"/>
    <property type="evidence" value="ECO:0007669"/>
    <property type="project" value="UniProtKB-UniRule"/>
</dbReference>
<evidence type="ECO:0000256" key="1">
    <source>
        <dbReference type="ARBA" id="ARBA00022490"/>
    </source>
</evidence>
<evidence type="ECO:0000256" key="3">
    <source>
        <dbReference type="ARBA" id="ARBA00022741"/>
    </source>
</evidence>
<organism evidence="14 15">
    <name type="scientific">Anopheles atroparvus</name>
    <name type="common">European mosquito</name>
    <dbReference type="NCBI Taxonomy" id="41427"/>
    <lineage>
        <taxon>Eukaryota</taxon>
        <taxon>Metazoa</taxon>
        <taxon>Ecdysozoa</taxon>
        <taxon>Arthropoda</taxon>
        <taxon>Hexapoda</taxon>
        <taxon>Insecta</taxon>
        <taxon>Pterygota</taxon>
        <taxon>Neoptera</taxon>
        <taxon>Endopterygota</taxon>
        <taxon>Diptera</taxon>
        <taxon>Nematocera</taxon>
        <taxon>Culicoidea</taxon>
        <taxon>Culicidae</taxon>
        <taxon>Anophelinae</taxon>
        <taxon>Anopheles</taxon>
    </lineage>
</organism>
<evidence type="ECO:0000256" key="7">
    <source>
        <dbReference type="ARBA" id="ARBA00023235"/>
    </source>
</evidence>